<evidence type="ECO:0000313" key="1">
    <source>
        <dbReference type="EMBL" id="RRJ92688.1"/>
    </source>
</evidence>
<proteinExistence type="predicted"/>
<comment type="caution">
    <text evidence="1">The sequence shown here is derived from an EMBL/GenBank/DDBJ whole genome shotgun (WGS) entry which is preliminary data.</text>
</comment>
<evidence type="ECO:0000313" key="2">
    <source>
        <dbReference type="Proteomes" id="UP000275719"/>
    </source>
</evidence>
<reference evidence="1 2" key="1">
    <citation type="submission" date="2018-11" db="EMBL/GenBank/DDBJ databases">
        <title>Flavobacterium sp. nov., YIM 102701-2 draft genome.</title>
        <authorList>
            <person name="Li G."/>
            <person name="Jiang Y."/>
        </authorList>
    </citation>
    <scope>NUCLEOTIDE SEQUENCE [LARGE SCALE GENOMIC DNA]</scope>
    <source>
        <strain evidence="1 2">YIM 102701-2</strain>
    </source>
</reference>
<keyword evidence="2" id="KW-1185">Reference proteome</keyword>
<dbReference type="OrthoDB" id="1258616at2"/>
<gene>
    <name evidence="1" type="ORF">EG240_02575</name>
</gene>
<organism evidence="1 2">
    <name type="scientific">Paenimyroides tangerinum</name>
    <dbReference type="NCBI Taxonomy" id="2488728"/>
    <lineage>
        <taxon>Bacteria</taxon>
        <taxon>Pseudomonadati</taxon>
        <taxon>Bacteroidota</taxon>
        <taxon>Flavobacteriia</taxon>
        <taxon>Flavobacteriales</taxon>
        <taxon>Flavobacteriaceae</taxon>
        <taxon>Paenimyroides</taxon>
    </lineage>
</organism>
<name>A0A3P3WE48_9FLAO</name>
<protein>
    <submittedName>
        <fullName evidence="1">Uncharacterized protein</fullName>
    </submittedName>
</protein>
<dbReference type="AlphaFoldDB" id="A0A3P3WE48"/>
<accession>A0A3P3WE48</accession>
<dbReference type="Proteomes" id="UP000275719">
    <property type="component" value="Unassembled WGS sequence"/>
</dbReference>
<dbReference type="EMBL" id="RQVQ01000004">
    <property type="protein sequence ID" value="RRJ92688.1"/>
    <property type="molecule type" value="Genomic_DNA"/>
</dbReference>
<sequence length="173" mass="19918">MKIQYILGTIILAFLIISCDPVGNSIASQEESAQETNLVQTFENLNLKKGDKIVIWGVFSAIFYKNDKPPIYSLDYNLSLDDESVSYNSLIMFKKENHIINSSSKVDYRDKIVIDSHSTTTEEEEFKDWTFEQEIITIEIPKDGNYIFDYKILMESNPSKLSFPKVGLIIRKL</sequence>
<dbReference type="RefSeq" id="WP_125017101.1">
    <property type="nucleotide sequence ID" value="NZ_RQVQ01000004.1"/>
</dbReference>
<dbReference type="PROSITE" id="PS51257">
    <property type="entry name" value="PROKAR_LIPOPROTEIN"/>
    <property type="match status" value="1"/>
</dbReference>